<dbReference type="RefSeq" id="WP_145262787.1">
    <property type="nucleotide sequence ID" value="NZ_CP036279.1"/>
</dbReference>
<dbReference type="EC" id="2.6.1.21" evidence="4"/>
<evidence type="ECO:0000313" key="5">
    <source>
        <dbReference type="Proteomes" id="UP000317093"/>
    </source>
</evidence>
<comment type="similarity">
    <text evidence="2">Belongs to the class-IV pyridoxal-phosphate-dependent aminotransferase family.</text>
</comment>
<organism evidence="4 5">
    <name type="scientific">Kolteria novifilia</name>
    <dbReference type="NCBI Taxonomy" id="2527975"/>
    <lineage>
        <taxon>Bacteria</taxon>
        <taxon>Pseudomonadati</taxon>
        <taxon>Planctomycetota</taxon>
        <taxon>Planctomycetia</taxon>
        <taxon>Kolteriales</taxon>
        <taxon>Kolteriaceae</taxon>
        <taxon>Kolteria</taxon>
    </lineage>
</organism>
<dbReference type="InterPro" id="IPR050571">
    <property type="entry name" value="Class-IV_PLP-Dep_Aminotrnsfr"/>
</dbReference>
<sequence length="293" mass="32227">MSSTPLANWNGDEMPLDQVRVSVLDRAFLFGDAVYEAIRVYSGRAWLLGEHLQRLRHSLKEVQIVADVDRLHERLARTLANSDVQEGVIYIQVTRGEAPRRHAFPKEPVTPNELIYIKEVEPSPTAAGEPRPGMRVVTFPDWRWKRCDIKSTNLLANCIAAEHAEVNGCDEAILVHHDGSVSEGSRSSLFAVRAGALLTAPADESILPGITRQLVFRLADRIGLRVIEEAVRHETLTQLDELFLTGTTTEVAGIIDVDGRPIGDGTTGPVTAALQDAHHRAVQEWLATGATIV</sequence>
<name>A0A518BC09_9BACT</name>
<dbReference type="GO" id="GO:0005829">
    <property type="term" value="C:cytosol"/>
    <property type="evidence" value="ECO:0007669"/>
    <property type="project" value="TreeGrafter"/>
</dbReference>
<dbReference type="InterPro" id="IPR043131">
    <property type="entry name" value="BCAT-like_N"/>
</dbReference>
<evidence type="ECO:0000313" key="4">
    <source>
        <dbReference type="EMBL" id="QDU64520.1"/>
    </source>
</evidence>
<dbReference type="GO" id="GO:0047810">
    <property type="term" value="F:D-alanine-2-oxoglutarate aminotransferase activity"/>
    <property type="evidence" value="ECO:0007669"/>
    <property type="project" value="UniProtKB-EC"/>
</dbReference>
<dbReference type="InterPro" id="IPR036038">
    <property type="entry name" value="Aminotransferase-like"/>
</dbReference>
<dbReference type="FunFam" id="3.20.10.10:FF:000002">
    <property type="entry name" value="D-alanine aminotransferase"/>
    <property type="match status" value="1"/>
</dbReference>
<evidence type="ECO:0000256" key="1">
    <source>
        <dbReference type="ARBA" id="ARBA00001933"/>
    </source>
</evidence>
<dbReference type="Proteomes" id="UP000317093">
    <property type="component" value="Chromosome"/>
</dbReference>
<protein>
    <submittedName>
        <fullName evidence="4">D-alanine aminotransferase</fullName>
        <ecNumber evidence="4">2.6.1.21</ecNumber>
    </submittedName>
</protein>
<dbReference type="AlphaFoldDB" id="A0A518BC09"/>
<dbReference type="Gene3D" id="3.20.10.10">
    <property type="entry name" value="D-amino Acid Aminotransferase, subunit A, domain 2"/>
    <property type="match status" value="1"/>
</dbReference>
<dbReference type="InterPro" id="IPR043132">
    <property type="entry name" value="BCAT-like_C"/>
</dbReference>
<dbReference type="EMBL" id="CP036279">
    <property type="protein sequence ID" value="QDU64520.1"/>
    <property type="molecule type" value="Genomic_DNA"/>
</dbReference>
<dbReference type="PANTHER" id="PTHR42743:SF10">
    <property type="entry name" value="D-ALANINE AMINOTRANSFERASE"/>
    <property type="match status" value="1"/>
</dbReference>
<evidence type="ECO:0000256" key="3">
    <source>
        <dbReference type="ARBA" id="ARBA00022898"/>
    </source>
</evidence>
<keyword evidence="3" id="KW-0663">Pyridoxal phosphate</keyword>
<keyword evidence="4" id="KW-0032">Aminotransferase</keyword>
<dbReference type="InterPro" id="IPR001544">
    <property type="entry name" value="Aminotrans_IV"/>
</dbReference>
<dbReference type="Gene3D" id="3.30.470.10">
    <property type="match status" value="1"/>
</dbReference>
<dbReference type="SUPFAM" id="SSF56752">
    <property type="entry name" value="D-aminoacid aminotransferase-like PLP-dependent enzymes"/>
    <property type="match status" value="1"/>
</dbReference>
<comment type="cofactor">
    <cofactor evidence="1">
        <name>pyridoxal 5'-phosphate</name>
        <dbReference type="ChEBI" id="CHEBI:597326"/>
    </cofactor>
</comment>
<dbReference type="PANTHER" id="PTHR42743">
    <property type="entry name" value="AMINO-ACID AMINOTRANSFERASE"/>
    <property type="match status" value="1"/>
</dbReference>
<keyword evidence="5" id="KW-1185">Reference proteome</keyword>
<reference evidence="4 5" key="1">
    <citation type="submission" date="2019-02" db="EMBL/GenBank/DDBJ databases">
        <title>Deep-cultivation of Planctomycetes and their phenomic and genomic characterization uncovers novel biology.</title>
        <authorList>
            <person name="Wiegand S."/>
            <person name="Jogler M."/>
            <person name="Boedeker C."/>
            <person name="Pinto D."/>
            <person name="Vollmers J."/>
            <person name="Rivas-Marin E."/>
            <person name="Kohn T."/>
            <person name="Peeters S.H."/>
            <person name="Heuer A."/>
            <person name="Rast P."/>
            <person name="Oberbeckmann S."/>
            <person name="Bunk B."/>
            <person name="Jeske O."/>
            <person name="Meyerdierks A."/>
            <person name="Storesund J.E."/>
            <person name="Kallscheuer N."/>
            <person name="Luecker S."/>
            <person name="Lage O.M."/>
            <person name="Pohl T."/>
            <person name="Merkel B.J."/>
            <person name="Hornburger P."/>
            <person name="Mueller R.-W."/>
            <person name="Bruemmer F."/>
            <person name="Labrenz M."/>
            <person name="Spormann A.M."/>
            <person name="Op den Camp H."/>
            <person name="Overmann J."/>
            <person name="Amann R."/>
            <person name="Jetten M.S.M."/>
            <person name="Mascher T."/>
            <person name="Medema M.H."/>
            <person name="Devos D.P."/>
            <person name="Kaster A.-K."/>
            <person name="Ovreas L."/>
            <person name="Rohde M."/>
            <person name="Galperin M.Y."/>
            <person name="Jogler C."/>
        </authorList>
    </citation>
    <scope>NUCLEOTIDE SEQUENCE [LARGE SCALE GENOMIC DNA]</scope>
    <source>
        <strain evidence="4 5">Pan216</strain>
    </source>
</reference>
<dbReference type="GO" id="GO:0008652">
    <property type="term" value="P:amino acid biosynthetic process"/>
    <property type="evidence" value="ECO:0007669"/>
    <property type="project" value="UniProtKB-ARBA"/>
</dbReference>
<dbReference type="GO" id="GO:0046394">
    <property type="term" value="P:carboxylic acid biosynthetic process"/>
    <property type="evidence" value="ECO:0007669"/>
    <property type="project" value="UniProtKB-ARBA"/>
</dbReference>
<dbReference type="OrthoDB" id="9805628at2"/>
<proteinExistence type="inferred from homology"/>
<keyword evidence="4" id="KW-0808">Transferase</keyword>
<gene>
    <name evidence="4" type="primary">dat</name>
    <name evidence="4" type="ORF">Pan216_54100</name>
</gene>
<evidence type="ECO:0000256" key="2">
    <source>
        <dbReference type="ARBA" id="ARBA00009320"/>
    </source>
</evidence>
<dbReference type="Pfam" id="PF01063">
    <property type="entry name" value="Aminotran_4"/>
    <property type="match status" value="1"/>
</dbReference>
<accession>A0A518BC09</accession>
<dbReference type="KEGG" id="knv:Pan216_54100"/>